<protein>
    <recommendedName>
        <fullName evidence="9">Protein kinase domain-containing protein</fullName>
    </recommendedName>
</protein>
<dbReference type="InParanoid" id="A0A7N8WQR6"/>
<organism evidence="10 11">
    <name type="scientific">Mastacembelus armatus</name>
    <name type="common">zig-zag eel</name>
    <dbReference type="NCBI Taxonomy" id="205130"/>
    <lineage>
        <taxon>Eukaryota</taxon>
        <taxon>Metazoa</taxon>
        <taxon>Chordata</taxon>
        <taxon>Craniata</taxon>
        <taxon>Vertebrata</taxon>
        <taxon>Euteleostomi</taxon>
        <taxon>Actinopterygii</taxon>
        <taxon>Neopterygii</taxon>
        <taxon>Teleostei</taxon>
        <taxon>Neoteleostei</taxon>
        <taxon>Acanthomorphata</taxon>
        <taxon>Anabantaria</taxon>
        <taxon>Synbranchiformes</taxon>
        <taxon>Mastacembelidae</taxon>
        <taxon>Mastacembelus</taxon>
    </lineage>
</organism>
<evidence type="ECO:0000256" key="3">
    <source>
        <dbReference type="ARBA" id="ARBA00022741"/>
    </source>
</evidence>
<keyword evidence="8" id="KW-0418">Kinase</keyword>
<reference evidence="10" key="2">
    <citation type="submission" date="2025-09" db="UniProtKB">
        <authorList>
            <consortium name="Ensembl"/>
        </authorList>
    </citation>
    <scope>IDENTIFICATION</scope>
</reference>
<evidence type="ECO:0000313" key="10">
    <source>
        <dbReference type="Ensembl" id="ENSMAMP00000039757.1"/>
    </source>
</evidence>
<evidence type="ECO:0000256" key="4">
    <source>
        <dbReference type="ARBA" id="ARBA00022838"/>
    </source>
</evidence>
<feature type="binding site" evidence="7">
    <location>
        <position position="138"/>
    </location>
    <ligand>
        <name>ATP</name>
        <dbReference type="ChEBI" id="CHEBI:30616"/>
    </ligand>
</feature>
<evidence type="ECO:0000256" key="5">
    <source>
        <dbReference type="ARBA" id="ARBA00022840"/>
    </source>
</evidence>
<dbReference type="InterPro" id="IPR008271">
    <property type="entry name" value="Ser/Thr_kinase_AS"/>
</dbReference>
<comment type="similarity">
    <text evidence="8">Belongs to the protein kinase superfamily.</text>
</comment>
<accession>A0A7N8WQR6</accession>
<comment type="subcellular location">
    <subcellularLocation>
        <location evidence="1">Chromosome</location>
        <location evidence="1">Centromere</location>
        <location evidence="1">Kinetochore</location>
    </subcellularLocation>
</comment>
<dbReference type="InterPro" id="IPR015661">
    <property type="entry name" value="Bub1/Mad3"/>
</dbReference>
<dbReference type="GO" id="GO:0004674">
    <property type="term" value="F:protein serine/threonine kinase activity"/>
    <property type="evidence" value="ECO:0007669"/>
    <property type="project" value="UniProtKB-KW"/>
</dbReference>
<dbReference type="AlphaFoldDB" id="A0A7N8WQR6"/>
<dbReference type="SMART" id="SM00220">
    <property type="entry name" value="S_TKc"/>
    <property type="match status" value="1"/>
</dbReference>
<proteinExistence type="inferred from homology"/>
<dbReference type="InterPro" id="IPR000719">
    <property type="entry name" value="Prot_kinase_dom"/>
</dbReference>
<evidence type="ECO:0000259" key="9">
    <source>
        <dbReference type="PROSITE" id="PS50011"/>
    </source>
</evidence>
<dbReference type="Ensembl" id="ENSMAMT00000064799.1">
    <property type="protein sequence ID" value="ENSMAMP00000039757.1"/>
    <property type="gene ID" value="ENSMAMG00000027932.1"/>
</dbReference>
<evidence type="ECO:0000256" key="1">
    <source>
        <dbReference type="ARBA" id="ARBA00004629"/>
    </source>
</evidence>
<dbReference type="Gene3D" id="1.10.510.10">
    <property type="entry name" value="Transferase(Phosphotransferase) domain 1"/>
    <property type="match status" value="1"/>
</dbReference>
<dbReference type="PROSITE" id="PS50011">
    <property type="entry name" value="PROTEIN_KINASE_DOM"/>
    <property type="match status" value="1"/>
</dbReference>
<evidence type="ECO:0000256" key="6">
    <source>
        <dbReference type="ARBA" id="ARBA00023328"/>
    </source>
</evidence>
<keyword evidence="6" id="KW-0137">Centromere</keyword>
<dbReference type="GO" id="GO:0051754">
    <property type="term" value="P:meiotic sister chromatid cohesion, centromeric"/>
    <property type="evidence" value="ECO:0007669"/>
    <property type="project" value="TreeGrafter"/>
</dbReference>
<dbReference type="GO" id="GO:0007094">
    <property type="term" value="P:mitotic spindle assembly checkpoint signaling"/>
    <property type="evidence" value="ECO:0007669"/>
    <property type="project" value="InterPro"/>
</dbReference>
<dbReference type="PROSITE" id="PS00108">
    <property type="entry name" value="PROTEIN_KINASE_ST"/>
    <property type="match status" value="1"/>
</dbReference>
<keyword evidence="8" id="KW-0808">Transferase</keyword>
<dbReference type="InterPro" id="IPR017441">
    <property type="entry name" value="Protein_kinase_ATP_BS"/>
</dbReference>
<sequence length="405" mass="45170">MSEAAVSQLVPSSARQGTIVGEGLASAHIVDEPMMSPDRGLQPSTRASMNSTGTGMVQLVSDPWDTELISDLLSTLTPPLTSHPHCITWPCNIPNITPKMTISMGKASLRVDHILGEGAFATVYQATDPRTSERVVLKVQKPANPWEFYINTQLDARLQPGVRHLFSRIRSAHLFNDGSVLLGELHNYGTLLGAVNLYKTLTDKTMPQPLVLYFTICILHMVEQLHSIHVVHADIKPDNFLLGESFLENKCLDPENLDHGLVLIDLGQSIDMELFPEGTAFTARCLTSGFQCTEMLSGKPWNYQTDYFGIAGTVYCLLFGTYMQVTEECGVWRTNAVFRRNPHSDLWLEFFHTLLNVPDCGSLPSLRSLRRKLTTVLQQNYSSKLSTLKSRLVVLLLENRKAARR</sequence>
<dbReference type="GO" id="GO:0005524">
    <property type="term" value="F:ATP binding"/>
    <property type="evidence" value="ECO:0007669"/>
    <property type="project" value="UniProtKB-UniRule"/>
</dbReference>
<feature type="domain" description="Protein kinase" evidence="9">
    <location>
        <begin position="109"/>
        <end position="405"/>
    </location>
</feature>
<dbReference type="Proteomes" id="UP000261640">
    <property type="component" value="Unplaced"/>
</dbReference>
<evidence type="ECO:0000256" key="2">
    <source>
        <dbReference type="ARBA" id="ARBA00022454"/>
    </source>
</evidence>
<dbReference type="SUPFAM" id="SSF56112">
    <property type="entry name" value="Protein kinase-like (PK-like)"/>
    <property type="match status" value="1"/>
</dbReference>
<reference evidence="10" key="1">
    <citation type="submission" date="2025-08" db="UniProtKB">
        <authorList>
            <consortium name="Ensembl"/>
        </authorList>
    </citation>
    <scope>IDENTIFICATION</scope>
</reference>
<dbReference type="InterPro" id="IPR011009">
    <property type="entry name" value="Kinase-like_dom_sf"/>
</dbReference>
<keyword evidence="2" id="KW-0158">Chromosome</keyword>
<dbReference type="PROSITE" id="PS00107">
    <property type="entry name" value="PROTEIN_KINASE_ATP"/>
    <property type="match status" value="1"/>
</dbReference>
<dbReference type="GO" id="GO:0000776">
    <property type="term" value="C:kinetochore"/>
    <property type="evidence" value="ECO:0007669"/>
    <property type="project" value="UniProtKB-KW"/>
</dbReference>
<keyword evidence="8" id="KW-0723">Serine/threonine-protein kinase</keyword>
<dbReference type="PANTHER" id="PTHR14030">
    <property type="entry name" value="MITOTIC CHECKPOINT SERINE/THREONINE-PROTEIN KINASE BUB1"/>
    <property type="match status" value="1"/>
</dbReference>
<keyword evidence="4" id="KW-0995">Kinetochore</keyword>
<dbReference type="Pfam" id="PF00069">
    <property type="entry name" value="Pkinase"/>
    <property type="match status" value="1"/>
</dbReference>
<evidence type="ECO:0000313" key="11">
    <source>
        <dbReference type="Proteomes" id="UP000261640"/>
    </source>
</evidence>
<keyword evidence="5 7" id="KW-0067">ATP-binding</keyword>
<dbReference type="PANTHER" id="PTHR14030:SF26">
    <property type="entry name" value="MITOTIC CHECKPOINT SERINE_THREONINE-PROTEIN KINASE BUB1"/>
    <property type="match status" value="1"/>
</dbReference>
<evidence type="ECO:0000256" key="8">
    <source>
        <dbReference type="RuleBase" id="RU000304"/>
    </source>
</evidence>
<keyword evidence="11" id="KW-1185">Reference proteome</keyword>
<evidence type="ECO:0000256" key="7">
    <source>
        <dbReference type="PROSITE-ProRule" id="PRU10141"/>
    </source>
</evidence>
<name>A0A7N8WQR6_9TELE</name>
<keyword evidence="3 7" id="KW-0547">Nucleotide-binding</keyword>
<dbReference type="GeneTree" id="ENSGT00940000157865"/>
<dbReference type="Gene3D" id="6.10.130.20">
    <property type="match status" value="1"/>
</dbReference>
<dbReference type="GO" id="GO:0005634">
    <property type="term" value="C:nucleus"/>
    <property type="evidence" value="ECO:0007669"/>
    <property type="project" value="TreeGrafter"/>
</dbReference>